<organism evidence="2 3">
    <name type="scientific">Hymenobacter rigui</name>
    <dbReference type="NCBI Taxonomy" id="334424"/>
    <lineage>
        <taxon>Bacteria</taxon>
        <taxon>Pseudomonadati</taxon>
        <taxon>Bacteroidota</taxon>
        <taxon>Cytophagia</taxon>
        <taxon>Cytophagales</taxon>
        <taxon>Hymenobacteraceae</taxon>
        <taxon>Hymenobacter</taxon>
    </lineage>
</organism>
<dbReference type="GO" id="GO:0003676">
    <property type="term" value="F:nucleic acid binding"/>
    <property type="evidence" value="ECO:0007669"/>
    <property type="project" value="InterPro"/>
</dbReference>
<dbReference type="InterPro" id="IPR003029">
    <property type="entry name" value="S1_domain"/>
</dbReference>
<dbReference type="InterPro" id="IPR012340">
    <property type="entry name" value="NA-bd_OB-fold"/>
</dbReference>
<feature type="domain" description="S1 motif" evidence="1">
    <location>
        <begin position="20"/>
        <end position="97"/>
    </location>
</feature>
<proteinExistence type="predicted"/>
<dbReference type="Gene3D" id="2.40.50.140">
    <property type="entry name" value="Nucleic acid-binding proteins"/>
    <property type="match status" value="1"/>
</dbReference>
<evidence type="ECO:0000313" key="2">
    <source>
        <dbReference type="EMBL" id="RSK48377.1"/>
    </source>
</evidence>
<accession>A0A428KPJ7</accession>
<evidence type="ECO:0000313" key="3">
    <source>
        <dbReference type="Proteomes" id="UP000273500"/>
    </source>
</evidence>
<evidence type="ECO:0000259" key="1">
    <source>
        <dbReference type="PROSITE" id="PS50126"/>
    </source>
</evidence>
<keyword evidence="3" id="KW-1185">Reference proteome</keyword>
<dbReference type="RefSeq" id="WP_125420042.1">
    <property type="nucleotide sequence ID" value="NZ_RWIT01000005.1"/>
</dbReference>
<dbReference type="PROSITE" id="PS50126">
    <property type="entry name" value="S1"/>
    <property type="match status" value="1"/>
</dbReference>
<protein>
    <recommendedName>
        <fullName evidence="1">S1 motif domain-containing protein</fullName>
    </recommendedName>
</protein>
<dbReference type="SMART" id="SM00316">
    <property type="entry name" value="S1"/>
    <property type="match status" value="1"/>
</dbReference>
<dbReference type="OrthoDB" id="885833at2"/>
<name>A0A428KPJ7_9BACT</name>
<gene>
    <name evidence="2" type="ORF">EI291_11690</name>
</gene>
<sequence length="100" mass="11713">MQHQFTPDQWATLQQQFPIGSKVHGRVVHVARFGVFVELDEFPADNVLLEIFQMPQRELEPLQRLTYPDGYPAVGTRIEAFILHWPEQSGQIRLTQKHYN</sequence>
<comment type="caution">
    <text evidence="2">The sequence shown here is derived from an EMBL/GenBank/DDBJ whole genome shotgun (WGS) entry which is preliminary data.</text>
</comment>
<dbReference type="EMBL" id="RWIT01000005">
    <property type="protein sequence ID" value="RSK48377.1"/>
    <property type="molecule type" value="Genomic_DNA"/>
</dbReference>
<dbReference type="AlphaFoldDB" id="A0A428KPJ7"/>
<reference evidence="2 3" key="1">
    <citation type="submission" date="2018-12" db="EMBL/GenBank/DDBJ databases">
        <authorList>
            <person name="Feng G."/>
            <person name="Zhu H."/>
        </authorList>
    </citation>
    <scope>NUCLEOTIDE SEQUENCE [LARGE SCALE GENOMIC DNA]</scope>
    <source>
        <strain evidence="2 3">KCTC 12533</strain>
    </source>
</reference>
<dbReference type="Proteomes" id="UP000273500">
    <property type="component" value="Unassembled WGS sequence"/>
</dbReference>
<dbReference type="SUPFAM" id="SSF50249">
    <property type="entry name" value="Nucleic acid-binding proteins"/>
    <property type="match status" value="1"/>
</dbReference>